<comment type="caution">
    <text evidence="2">The sequence shown here is derived from an EMBL/GenBank/DDBJ whole genome shotgun (WGS) entry which is preliminary data.</text>
</comment>
<dbReference type="Proteomes" id="UP001457282">
    <property type="component" value="Unassembled WGS sequence"/>
</dbReference>
<feature type="compositionally biased region" description="Polar residues" evidence="1">
    <location>
        <begin position="35"/>
        <end position="52"/>
    </location>
</feature>
<feature type="region of interest" description="Disordered" evidence="1">
    <location>
        <begin position="1"/>
        <end position="76"/>
    </location>
</feature>
<dbReference type="EMBL" id="JBEDUW010000001">
    <property type="protein sequence ID" value="KAK9949696.1"/>
    <property type="molecule type" value="Genomic_DNA"/>
</dbReference>
<dbReference type="PANTHER" id="PTHR34950">
    <property type="entry name" value="OS04G0457400 PROTEIN"/>
    <property type="match status" value="1"/>
</dbReference>
<protein>
    <submittedName>
        <fullName evidence="2">Uncharacterized protein</fullName>
    </submittedName>
</protein>
<dbReference type="AlphaFoldDB" id="A0AAW1YM68"/>
<accession>A0AAW1YM68</accession>
<evidence type="ECO:0000313" key="3">
    <source>
        <dbReference type="Proteomes" id="UP001457282"/>
    </source>
</evidence>
<reference evidence="2 3" key="1">
    <citation type="journal article" date="2023" name="G3 (Bethesda)">
        <title>A chromosome-length genome assembly and annotation of blackberry (Rubus argutus, cv. 'Hillquist').</title>
        <authorList>
            <person name="Bruna T."/>
            <person name="Aryal R."/>
            <person name="Dudchenko O."/>
            <person name="Sargent D.J."/>
            <person name="Mead D."/>
            <person name="Buti M."/>
            <person name="Cavallini A."/>
            <person name="Hytonen T."/>
            <person name="Andres J."/>
            <person name="Pham M."/>
            <person name="Weisz D."/>
            <person name="Mascagni F."/>
            <person name="Usai G."/>
            <person name="Natali L."/>
            <person name="Bassil N."/>
            <person name="Fernandez G.E."/>
            <person name="Lomsadze A."/>
            <person name="Armour M."/>
            <person name="Olukolu B."/>
            <person name="Poorten T."/>
            <person name="Britton C."/>
            <person name="Davik J."/>
            <person name="Ashrafi H."/>
            <person name="Aiden E.L."/>
            <person name="Borodovsky M."/>
            <person name="Worthington M."/>
        </authorList>
    </citation>
    <scope>NUCLEOTIDE SEQUENCE [LARGE SCALE GENOMIC DNA]</scope>
    <source>
        <strain evidence="2">PI 553951</strain>
    </source>
</reference>
<proteinExistence type="predicted"/>
<evidence type="ECO:0000313" key="2">
    <source>
        <dbReference type="EMBL" id="KAK9949696.1"/>
    </source>
</evidence>
<feature type="compositionally biased region" description="Basic and acidic residues" evidence="1">
    <location>
        <begin position="20"/>
        <end position="34"/>
    </location>
</feature>
<gene>
    <name evidence="2" type="ORF">M0R45_005213</name>
</gene>
<organism evidence="2 3">
    <name type="scientific">Rubus argutus</name>
    <name type="common">Southern blackberry</name>
    <dbReference type="NCBI Taxonomy" id="59490"/>
    <lineage>
        <taxon>Eukaryota</taxon>
        <taxon>Viridiplantae</taxon>
        <taxon>Streptophyta</taxon>
        <taxon>Embryophyta</taxon>
        <taxon>Tracheophyta</taxon>
        <taxon>Spermatophyta</taxon>
        <taxon>Magnoliopsida</taxon>
        <taxon>eudicotyledons</taxon>
        <taxon>Gunneridae</taxon>
        <taxon>Pentapetalae</taxon>
        <taxon>rosids</taxon>
        <taxon>fabids</taxon>
        <taxon>Rosales</taxon>
        <taxon>Rosaceae</taxon>
        <taxon>Rosoideae</taxon>
        <taxon>Rosoideae incertae sedis</taxon>
        <taxon>Rubus</taxon>
    </lineage>
</organism>
<evidence type="ECO:0000256" key="1">
    <source>
        <dbReference type="SAM" id="MobiDB-lite"/>
    </source>
</evidence>
<sequence>MSSMGASYAGVYVMQKKQKEKMERMKEEKARRSGESSSNVDVQDIKVSTQYGRNKKVHPGNIPASASTTGPVEAHK</sequence>
<name>A0AAW1YM68_RUBAR</name>
<keyword evidence="3" id="KW-1185">Reference proteome</keyword>
<dbReference type="PANTHER" id="PTHR34950:SF2">
    <property type="entry name" value="OS10G0364900 PROTEIN"/>
    <property type="match status" value="1"/>
</dbReference>